<reference evidence="3 4" key="1">
    <citation type="submission" date="2018-08" db="EMBL/GenBank/DDBJ databases">
        <title>Fibrisoma montanum sp. nov., isolated from Danxia mountain soil.</title>
        <authorList>
            <person name="Huang Y."/>
        </authorList>
    </citation>
    <scope>NUCLEOTIDE SEQUENCE [LARGE SCALE GENOMIC DNA]</scope>
    <source>
        <strain evidence="3 4">HYT19</strain>
    </source>
</reference>
<dbReference type="AlphaFoldDB" id="A0A418MAN2"/>
<dbReference type="Pfam" id="PF00534">
    <property type="entry name" value="Glycos_transf_1"/>
    <property type="match status" value="1"/>
</dbReference>
<proteinExistence type="predicted"/>
<dbReference type="PANTHER" id="PTHR45947">
    <property type="entry name" value="SULFOQUINOVOSYL TRANSFERASE SQD2"/>
    <property type="match status" value="1"/>
</dbReference>
<keyword evidence="4" id="KW-1185">Reference proteome</keyword>
<evidence type="ECO:0000259" key="2">
    <source>
        <dbReference type="Pfam" id="PF13439"/>
    </source>
</evidence>
<dbReference type="Proteomes" id="UP000283523">
    <property type="component" value="Unassembled WGS sequence"/>
</dbReference>
<protein>
    <submittedName>
        <fullName evidence="3">Glycosyltransferase family 1 protein</fullName>
    </submittedName>
</protein>
<feature type="domain" description="Glycosyl transferase family 1" evidence="1">
    <location>
        <begin position="216"/>
        <end position="354"/>
    </location>
</feature>
<dbReference type="EMBL" id="QXED01000003">
    <property type="protein sequence ID" value="RIV23424.1"/>
    <property type="molecule type" value="Genomic_DNA"/>
</dbReference>
<dbReference type="InterPro" id="IPR001296">
    <property type="entry name" value="Glyco_trans_1"/>
</dbReference>
<sequence length="397" mass="44944">MKILYIHNRYQYRGGEDIILEQEVAMLRRHGHTVNVLLFDNEDFTSGSLPTKILSGFKTFYNADSARRVEKAIDTFTPDIIHIHNLFYTASPAVIHVAKQRRIPVVMTMHNYRLVCASGSLMRVNEIPCERCLTQTFPLDGIRFGCFRNSHLQTAQLTAITGLHKQIGTWRSLDRLIVLTDFIRQKIVNSSLRLSPEQVIVKPNAIADLGYDVSYTREHTLLYVGRLTIEKGIRVLLEAARLYSFPLEIIGDGPLRNEVQAAADTMSNVRYSGLLDREVVIERIRQCQALIVPSIWYEGLPTVIIEAFSTGTPVICSDQPNFRTIVEENKNGIFFTMGDADALANVIRQLKTNDLMAIGKAGRVSYQDQYTEQIVYKQHVAIYESLLAQLPLIKVGS</sequence>
<dbReference type="RefSeq" id="WP_119667641.1">
    <property type="nucleotide sequence ID" value="NZ_QXED01000003.1"/>
</dbReference>
<evidence type="ECO:0000313" key="4">
    <source>
        <dbReference type="Proteomes" id="UP000283523"/>
    </source>
</evidence>
<dbReference type="PANTHER" id="PTHR45947:SF13">
    <property type="entry name" value="TRANSFERASE"/>
    <property type="match status" value="1"/>
</dbReference>
<dbReference type="CDD" id="cd03801">
    <property type="entry name" value="GT4_PimA-like"/>
    <property type="match status" value="1"/>
</dbReference>
<accession>A0A418MAN2</accession>
<dbReference type="Gene3D" id="3.40.50.2000">
    <property type="entry name" value="Glycogen Phosphorylase B"/>
    <property type="match status" value="2"/>
</dbReference>
<organism evidence="3 4">
    <name type="scientific">Fibrisoma montanum</name>
    <dbReference type="NCBI Taxonomy" id="2305895"/>
    <lineage>
        <taxon>Bacteria</taxon>
        <taxon>Pseudomonadati</taxon>
        <taxon>Bacteroidota</taxon>
        <taxon>Cytophagia</taxon>
        <taxon>Cytophagales</taxon>
        <taxon>Spirosomataceae</taxon>
        <taxon>Fibrisoma</taxon>
    </lineage>
</organism>
<dbReference type="Pfam" id="PF13439">
    <property type="entry name" value="Glyco_transf_4"/>
    <property type="match status" value="1"/>
</dbReference>
<feature type="domain" description="Glycosyltransferase subfamily 4-like N-terminal" evidence="2">
    <location>
        <begin position="24"/>
        <end position="205"/>
    </location>
</feature>
<dbReference type="GO" id="GO:0016757">
    <property type="term" value="F:glycosyltransferase activity"/>
    <property type="evidence" value="ECO:0007669"/>
    <property type="project" value="InterPro"/>
</dbReference>
<keyword evidence="3" id="KW-0808">Transferase</keyword>
<dbReference type="OrthoDB" id="9787111at2"/>
<evidence type="ECO:0000259" key="1">
    <source>
        <dbReference type="Pfam" id="PF00534"/>
    </source>
</evidence>
<evidence type="ECO:0000313" key="3">
    <source>
        <dbReference type="EMBL" id="RIV23424.1"/>
    </source>
</evidence>
<dbReference type="InterPro" id="IPR028098">
    <property type="entry name" value="Glyco_trans_4-like_N"/>
</dbReference>
<gene>
    <name evidence="3" type="ORF">DYU11_10495</name>
</gene>
<name>A0A418MAN2_9BACT</name>
<comment type="caution">
    <text evidence="3">The sequence shown here is derived from an EMBL/GenBank/DDBJ whole genome shotgun (WGS) entry which is preliminary data.</text>
</comment>
<dbReference type="InterPro" id="IPR050194">
    <property type="entry name" value="Glycosyltransferase_grp1"/>
</dbReference>
<dbReference type="SUPFAM" id="SSF53756">
    <property type="entry name" value="UDP-Glycosyltransferase/glycogen phosphorylase"/>
    <property type="match status" value="1"/>
</dbReference>